<evidence type="ECO:0000256" key="4">
    <source>
        <dbReference type="SAM" id="MobiDB-lite"/>
    </source>
</evidence>
<name>A0A6P7JXS3_9TELE</name>
<evidence type="ECO:0000313" key="8">
    <source>
        <dbReference type="RefSeq" id="XP_028281778.1"/>
    </source>
</evidence>
<feature type="domain" description="C-type lectin" evidence="6">
    <location>
        <begin position="257"/>
        <end position="378"/>
    </location>
</feature>
<organism evidence="7 8">
    <name type="scientific">Parambassis ranga</name>
    <name type="common">Indian glassy fish</name>
    <dbReference type="NCBI Taxonomy" id="210632"/>
    <lineage>
        <taxon>Eukaryota</taxon>
        <taxon>Metazoa</taxon>
        <taxon>Chordata</taxon>
        <taxon>Craniata</taxon>
        <taxon>Vertebrata</taxon>
        <taxon>Euteleostomi</taxon>
        <taxon>Actinopterygii</taxon>
        <taxon>Neopterygii</taxon>
        <taxon>Teleostei</taxon>
        <taxon>Neoteleostei</taxon>
        <taxon>Acanthomorphata</taxon>
        <taxon>Ovalentaria</taxon>
        <taxon>Ambassidae</taxon>
        <taxon>Parambassis</taxon>
    </lineage>
</organism>
<keyword evidence="7" id="KW-1185">Reference proteome</keyword>
<dbReference type="SUPFAM" id="SSF56436">
    <property type="entry name" value="C-type lectin-like"/>
    <property type="match status" value="1"/>
</dbReference>
<keyword evidence="2" id="KW-0430">Lectin</keyword>
<dbReference type="InParanoid" id="A0A6P7JXS3"/>
<evidence type="ECO:0000313" key="7">
    <source>
        <dbReference type="Proteomes" id="UP000515145"/>
    </source>
</evidence>
<dbReference type="AlphaFoldDB" id="A0A6P7JXS3"/>
<evidence type="ECO:0000256" key="5">
    <source>
        <dbReference type="SAM" id="Phobius"/>
    </source>
</evidence>
<dbReference type="GO" id="GO:0030246">
    <property type="term" value="F:carbohydrate binding"/>
    <property type="evidence" value="ECO:0007669"/>
    <property type="project" value="UniProtKB-KW"/>
</dbReference>
<evidence type="ECO:0000256" key="3">
    <source>
        <dbReference type="SAM" id="Coils"/>
    </source>
</evidence>
<evidence type="ECO:0000256" key="1">
    <source>
        <dbReference type="ARBA" id="ARBA00004167"/>
    </source>
</evidence>
<dbReference type="Pfam" id="PF00059">
    <property type="entry name" value="Lectin_C"/>
    <property type="match status" value="1"/>
</dbReference>
<dbReference type="Gene3D" id="3.10.100.10">
    <property type="entry name" value="Mannose-Binding Protein A, subunit A"/>
    <property type="match status" value="1"/>
</dbReference>
<dbReference type="CDD" id="cd03593">
    <property type="entry name" value="CLECT_NK_receptors_like"/>
    <property type="match status" value="1"/>
</dbReference>
<evidence type="ECO:0000256" key="2">
    <source>
        <dbReference type="ARBA" id="ARBA00022734"/>
    </source>
</evidence>
<reference evidence="8" key="1">
    <citation type="submission" date="2025-08" db="UniProtKB">
        <authorList>
            <consortium name="RefSeq"/>
        </authorList>
    </citation>
    <scope>IDENTIFICATION</scope>
</reference>
<dbReference type="OrthoDB" id="3650574at2759"/>
<dbReference type="InterPro" id="IPR016186">
    <property type="entry name" value="C-type_lectin-like/link_sf"/>
</dbReference>
<proteinExistence type="predicted"/>
<evidence type="ECO:0000259" key="6">
    <source>
        <dbReference type="PROSITE" id="PS50041"/>
    </source>
</evidence>
<dbReference type="InterPro" id="IPR033992">
    <property type="entry name" value="NKR-like_CTLD"/>
</dbReference>
<dbReference type="PROSITE" id="PS50041">
    <property type="entry name" value="C_TYPE_LECTIN_2"/>
    <property type="match status" value="1"/>
</dbReference>
<dbReference type="SMART" id="SM00034">
    <property type="entry name" value="CLECT"/>
    <property type="match status" value="1"/>
</dbReference>
<protein>
    <submittedName>
        <fullName evidence="8">Oxidized low-density lipoprotein receptor 1-like isoform X1</fullName>
    </submittedName>
</protein>
<gene>
    <name evidence="8" type="primary">LOC114448795</name>
</gene>
<dbReference type="PANTHER" id="PTHR15028">
    <property type="entry name" value="CD72-RELATED"/>
    <property type="match status" value="1"/>
</dbReference>
<dbReference type="Proteomes" id="UP000515145">
    <property type="component" value="Chromosome 16"/>
</dbReference>
<feature type="coiled-coil region" evidence="3">
    <location>
        <begin position="74"/>
        <end position="241"/>
    </location>
</feature>
<dbReference type="InterPro" id="IPR016187">
    <property type="entry name" value="CTDL_fold"/>
</dbReference>
<accession>A0A6P7JXS3</accession>
<keyword evidence="3" id="KW-0175">Coiled coil</keyword>
<comment type="subcellular location">
    <subcellularLocation>
        <location evidence="1">Membrane</location>
        <topology evidence="1">Single-pass membrane protein</topology>
    </subcellularLocation>
</comment>
<dbReference type="GO" id="GO:0005886">
    <property type="term" value="C:plasma membrane"/>
    <property type="evidence" value="ECO:0007669"/>
    <property type="project" value="InterPro"/>
</dbReference>
<dbReference type="InterPro" id="IPR039689">
    <property type="entry name" value="CD72"/>
</dbReference>
<sequence length="389" mass="45013">MENVHYVNTGDNGRGETKKENVPSGGSKIFMLVGVSFGLLCIIQAALNVSLRLQAAGISNKIPSNVTMMSSDDISNLIMERDELIQETNQLNQDKNLLLQMNSQLNEIQQQLNREKATLVQEKEQLKREKATLVQEKEQLKREKATLVQEKEQLKREKETLVQEKEQLNREKATLVQEKEQLKREKSTLVQEKEQLNREKEMLVQEKNQLHQDKDQLEKDKKELQGINTNQQLQIQELRAQNTAPNAQGCPQGWVRFQLSCYQVSSHENTWYFAKQDCESKGAHLVIINGQQEESNIRTIGSFDFSGVTMWLGVSSHYDPDTYSWIWKWVDGSWFNNPEIFQISHLPGSFAWCIYLHTPVHNGLIPDNCQALHYWVCEKELQSSPFRLK</sequence>
<keyword evidence="5" id="KW-0812">Transmembrane</keyword>
<dbReference type="GO" id="GO:0004888">
    <property type="term" value="F:transmembrane signaling receptor activity"/>
    <property type="evidence" value="ECO:0007669"/>
    <property type="project" value="InterPro"/>
</dbReference>
<feature type="transmembrane region" description="Helical" evidence="5">
    <location>
        <begin position="29"/>
        <end position="51"/>
    </location>
</feature>
<dbReference type="RefSeq" id="XP_028281778.1">
    <property type="nucleotide sequence ID" value="XM_028425977.1"/>
</dbReference>
<dbReference type="InterPro" id="IPR001304">
    <property type="entry name" value="C-type_lectin-like"/>
</dbReference>
<dbReference type="PANTHER" id="PTHR15028:SF6">
    <property type="entry name" value="B-CELL DIFFERENTIATION ANTIGEN CD72"/>
    <property type="match status" value="1"/>
</dbReference>
<keyword evidence="5" id="KW-1133">Transmembrane helix</keyword>
<dbReference type="GeneID" id="114448795"/>
<feature type="region of interest" description="Disordered" evidence="4">
    <location>
        <begin position="1"/>
        <end position="22"/>
    </location>
</feature>
<keyword evidence="5" id="KW-0472">Membrane</keyword>